<protein>
    <recommendedName>
        <fullName evidence="7">ATP synthase subunit delta</fullName>
    </recommendedName>
    <alternativeName>
        <fullName evidence="7">ATP synthase F(1) sector subunit delta</fullName>
    </alternativeName>
    <alternativeName>
        <fullName evidence="7">F-type ATPase subunit delta</fullName>
        <shortName evidence="7">F-ATPase subunit delta</shortName>
    </alternativeName>
</protein>
<evidence type="ECO:0000313" key="8">
    <source>
        <dbReference type="EMBL" id="KRK12540.1"/>
    </source>
</evidence>
<dbReference type="Pfam" id="PF00213">
    <property type="entry name" value="OSCP"/>
    <property type="match status" value="1"/>
</dbReference>
<dbReference type="InterPro" id="IPR000711">
    <property type="entry name" value="ATPase_OSCP/dsu"/>
</dbReference>
<evidence type="ECO:0000256" key="2">
    <source>
        <dbReference type="ARBA" id="ARBA00022448"/>
    </source>
</evidence>
<dbReference type="GO" id="GO:0046933">
    <property type="term" value="F:proton-transporting ATP synthase activity, rotational mechanism"/>
    <property type="evidence" value="ECO:0007669"/>
    <property type="project" value="UniProtKB-UniRule"/>
</dbReference>
<organism evidence="8 9">
    <name type="scientific">Lacticaseibacillus zeae DSM 20178 = KCTC 3804</name>
    <dbReference type="NCBI Taxonomy" id="1423816"/>
    <lineage>
        <taxon>Bacteria</taxon>
        <taxon>Bacillati</taxon>
        <taxon>Bacillota</taxon>
        <taxon>Bacilli</taxon>
        <taxon>Lactobacillales</taxon>
        <taxon>Lactobacillaceae</taxon>
        <taxon>Lacticaseibacillus</taxon>
    </lineage>
</organism>
<dbReference type="Gene3D" id="1.10.520.20">
    <property type="entry name" value="N-terminal domain of the delta subunit of the F1F0-ATP synthase"/>
    <property type="match status" value="1"/>
</dbReference>
<dbReference type="HAMAP" id="MF_01416">
    <property type="entry name" value="ATP_synth_delta_bact"/>
    <property type="match status" value="1"/>
</dbReference>
<dbReference type="AlphaFoldDB" id="A0A0R1ET27"/>
<keyword evidence="7" id="KW-1003">Cell membrane</keyword>
<keyword evidence="6 7" id="KW-0066">ATP synthesis</keyword>
<dbReference type="NCBIfam" id="TIGR01145">
    <property type="entry name" value="ATP_synt_delta"/>
    <property type="match status" value="1"/>
</dbReference>
<dbReference type="eggNOG" id="COG0712">
    <property type="taxonomic scope" value="Bacteria"/>
</dbReference>
<dbReference type="SUPFAM" id="SSF47928">
    <property type="entry name" value="N-terminal domain of the delta subunit of the F1F0-ATP synthase"/>
    <property type="match status" value="1"/>
</dbReference>
<keyword evidence="5 7" id="KW-0472">Membrane</keyword>
<dbReference type="PRINTS" id="PR00125">
    <property type="entry name" value="ATPASEDELTA"/>
</dbReference>
<dbReference type="PANTHER" id="PTHR11910">
    <property type="entry name" value="ATP SYNTHASE DELTA CHAIN"/>
    <property type="match status" value="1"/>
</dbReference>
<keyword evidence="2 7" id="KW-0813">Transport</keyword>
<evidence type="ECO:0000256" key="4">
    <source>
        <dbReference type="ARBA" id="ARBA00023065"/>
    </source>
</evidence>
<dbReference type="GO" id="GO:0005886">
    <property type="term" value="C:plasma membrane"/>
    <property type="evidence" value="ECO:0007669"/>
    <property type="project" value="UniProtKB-SubCell"/>
</dbReference>
<dbReference type="PATRIC" id="fig|1423816.3.peg.2777"/>
<sequence length="183" mass="19665">MQMAVTNQMVAPRYAKALLEAAHDQDQVATVHEELQALASVFKENPTILTIFDNARITADDKAKLMATLTKNASPLVANLLKLTQQYGRFGALPDIITAFNRAYDDEAGIITATVTTAVALSADQADALRSAIAARFGMKSTQLEQIVDPSVIGGVRIQAHGSVIDGTVKHRFEKMKAALLAD</sequence>
<dbReference type="InterPro" id="IPR026015">
    <property type="entry name" value="ATP_synth_OSCP/delta_N_sf"/>
</dbReference>
<name>A0A0R1ET27_LACZE</name>
<comment type="function">
    <text evidence="7">F(1)F(0) ATP synthase produces ATP from ADP in the presence of a proton or sodium gradient. F-type ATPases consist of two structural domains, F(1) containing the extramembraneous catalytic core and F(0) containing the membrane proton channel, linked together by a central stalk and a peripheral stalk. During catalysis, ATP synthesis in the catalytic domain of F(1) is coupled via a rotary mechanism of the central stalk subunits to proton translocation.</text>
</comment>
<keyword evidence="4 7" id="KW-0406">Ion transport</keyword>
<comment type="subcellular location">
    <subcellularLocation>
        <location evidence="7">Cell membrane</location>
        <topology evidence="7">Peripheral membrane protein</topology>
    </subcellularLocation>
    <subcellularLocation>
        <location evidence="1">Membrane</location>
    </subcellularLocation>
</comment>
<proteinExistence type="inferred from homology"/>
<keyword evidence="7" id="KW-0139">CF(1)</keyword>
<evidence type="ECO:0000256" key="1">
    <source>
        <dbReference type="ARBA" id="ARBA00004370"/>
    </source>
</evidence>
<keyword evidence="3 7" id="KW-0375">Hydrogen ion transport</keyword>
<evidence type="ECO:0000256" key="5">
    <source>
        <dbReference type="ARBA" id="ARBA00023136"/>
    </source>
</evidence>
<evidence type="ECO:0000256" key="3">
    <source>
        <dbReference type="ARBA" id="ARBA00022781"/>
    </source>
</evidence>
<comment type="caution">
    <text evidence="8">The sequence shown here is derived from an EMBL/GenBank/DDBJ whole genome shotgun (WGS) entry which is preliminary data.</text>
</comment>
<comment type="function">
    <text evidence="7">This protein is part of the stalk that links CF(0) to CF(1). It either transmits conformational changes from CF(0) to CF(1) or is implicated in proton conduction.</text>
</comment>
<reference evidence="8 9" key="1">
    <citation type="journal article" date="2015" name="Genome Announc.">
        <title>Expanding the biotechnology potential of lactobacilli through comparative genomics of 213 strains and associated genera.</title>
        <authorList>
            <person name="Sun Z."/>
            <person name="Harris H.M."/>
            <person name="McCann A."/>
            <person name="Guo C."/>
            <person name="Argimon S."/>
            <person name="Zhang W."/>
            <person name="Yang X."/>
            <person name="Jeffery I.B."/>
            <person name="Cooney J.C."/>
            <person name="Kagawa T.F."/>
            <person name="Liu W."/>
            <person name="Song Y."/>
            <person name="Salvetti E."/>
            <person name="Wrobel A."/>
            <person name="Rasinkangas P."/>
            <person name="Parkhill J."/>
            <person name="Rea M.C."/>
            <person name="O'Sullivan O."/>
            <person name="Ritari J."/>
            <person name="Douillard F.P."/>
            <person name="Paul Ross R."/>
            <person name="Yang R."/>
            <person name="Briner A.E."/>
            <person name="Felis G.E."/>
            <person name="de Vos W.M."/>
            <person name="Barrangou R."/>
            <person name="Klaenhammer T.R."/>
            <person name="Caufield P.W."/>
            <person name="Cui Y."/>
            <person name="Zhang H."/>
            <person name="O'Toole P.W."/>
        </authorList>
    </citation>
    <scope>NUCLEOTIDE SEQUENCE [LARGE SCALE GENOMIC DNA]</scope>
    <source>
        <strain evidence="8 9">DSM 20178</strain>
    </source>
</reference>
<dbReference type="EMBL" id="AZCT01000006">
    <property type="protein sequence ID" value="KRK12540.1"/>
    <property type="molecule type" value="Genomic_DNA"/>
</dbReference>
<evidence type="ECO:0000256" key="6">
    <source>
        <dbReference type="ARBA" id="ARBA00023310"/>
    </source>
</evidence>
<accession>A0A0R1ET27</accession>
<evidence type="ECO:0000313" key="9">
    <source>
        <dbReference type="Proteomes" id="UP000051984"/>
    </source>
</evidence>
<evidence type="ECO:0000256" key="7">
    <source>
        <dbReference type="HAMAP-Rule" id="MF_01416"/>
    </source>
</evidence>
<comment type="similarity">
    <text evidence="7">Belongs to the ATPase delta chain family.</text>
</comment>
<gene>
    <name evidence="7" type="primary">atpH</name>
    <name evidence="8" type="ORF">FD51_GL002670</name>
</gene>
<dbReference type="GO" id="GO:0045259">
    <property type="term" value="C:proton-transporting ATP synthase complex"/>
    <property type="evidence" value="ECO:0007669"/>
    <property type="project" value="UniProtKB-KW"/>
</dbReference>
<dbReference type="Proteomes" id="UP000051984">
    <property type="component" value="Unassembled WGS sequence"/>
</dbReference>